<name>A0AAD7J0B8_9AGAR</name>
<feature type="region of interest" description="Disordered" evidence="1">
    <location>
        <begin position="229"/>
        <end position="251"/>
    </location>
</feature>
<accession>A0AAD7J0B8</accession>
<gene>
    <name evidence="2" type="ORF">B0H16DRAFT_1887284</name>
</gene>
<proteinExistence type="predicted"/>
<sequence length="386" mass="42655">MRYGCIGASSPRPCPQPSPDAHPDAHIRAAHTTGRGHRHRLLLDRQSLRYISYVRRALAPKRRHFVDALYVGHRHLRRDAEDPPHPRLGSFLVFFIHSLVYTTRVVSSRAPHTDNLSANTRLGASSFSSADHKHSPRTTYVLLPAHPPPQRCGGTHPRHEAFRRRRRKGVQYIVLRVSVYSPACEEEGGRQPHRSLTCTRTRVHTVVATLALEKVMSVRRMRISRAADVLSPHDPPARCVDSTHHPSLSAQQDCSTGIMAAEGATYDAHHPSAAPAFGEEQVAKIKTEDGMRKEEGEHAPPSSSLPPPPHPFSAGSSSRKRHARCDFEFAGALLFGAANACEHHALSKVEEGVEKMGRAGVVRKEVRENGARVGEEEVDAGPRAQR</sequence>
<dbReference type="EMBL" id="JARKIB010000059">
    <property type="protein sequence ID" value="KAJ7752364.1"/>
    <property type="molecule type" value="Genomic_DNA"/>
</dbReference>
<evidence type="ECO:0000256" key="1">
    <source>
        <dbReference type="SAM" id="MobiDB-lite"/>
    </source>
</evidence>
<reference evidence="2" key="1">
    <citation type="submission" date="2023-03" db="EMBL/GenBank/DDBJ databases">
        <title>Massive genome expansion in bonnet fungi (Mycena s.s.) driven by repeated elements and novel gene families across ecological guilds.</title>
        <authorList>
            <consortium name="Lawrence Berkeley National Laboratory"/>
            <person name="Harder C.B."/>
            <person name="Miyauchi S."/>
            <person name="Viragh M."/>
            <person name="Kuo A."/>
            <person name="Thoen E."/>
            <person name="Andreopoulos B."/>
            <person name="Lu D."/>
            <person name="Skrede I."/>
            <person name="Drula E."/>
            <person name="Henrissat B."/>
            <person name="Morin E."/>
            <person name="Kohler A."/>
            <person name="Barry K."/>
            <person name="LaButti K."/>
            <person name="Morin E."/>
            <person name="Salamov A."/>
            <person name="Lipzen A."/>
            <person name="Mereny Z."/>
            <person name="Hegedus B."/>
            <person name="Baldrian P."/>
            <person name="Stursova M."/>
            <person name="Weitz H."/>
            <person name="Taylor A."/>
            <person name="Grigoriev I.V."/>
            <person name="Nagy L.G."/>
            <person name="Martin F."/>
            <person name="Kauserud H."/>
        </authorList>
    </citation>
    <scope>NUCLEOTIDE SEQUENCE</scope>
    <source>
        <strain evidence="2">CBHHK182m</strain>
    </source>
</reference>
<keyword evidence="3" id="KW-1185">Reference proteome</keyword>
<dbReference type="AlphaFoldDB" id="A0AAD7J0B8"/>
<feature type="region of interest" description="Disordered" evidence="1">
    <location>
        <begin position="1"/>
        <end position="23"/>
    </location>
</feature>
<organism evidence="2 3">
    <name type="scientific">Mycena metata</name>
    <dbReference type="NCBI Taxonomy" id="1033252"/>
    <lineage>
        <taxon>Eukaryota</taxon>
        <taxon>Fungi</taxon>
        <taxon>Dikarya</taxon>
        <taxon>Basidiomycota</taxon>
        <taxon>Agaricomycotina</taxon>
        <taxon>Agaricomycetes</taxon>
        <taxon>Agaricomycetidae</taxon>
        <taxon>Agaricales</taxon>
        <taxon>Marasmiineae</taxon>
        <taxon>Mycenaceae</taxon>
        <taxon>Mycena</taxon>
    </lineage>
</organism>
<evidence type="ECO:0000313" key="3">
    <source>
        <dbReference type="Proteomes" id="UP001215598"/>
    </source>
</evidence>
<protein>
    <submittedName>
        <fullName evidence="2">Uncharacterized protein</fullName>
    </submittedName>
</protein>
<feature type="region of interest" description="Disordered" evidence="1">
    <location>
        <begin position="367"/>
        <end position="386"/>
    </location>
</feature>
<evidence type="ECO:0000313" key="2">
    <source>
        <dbReference type="EMBL" id="KAJ7752364.1"/>
    </source>
</evidence>
<feature type="region of interest" description="Disordered" evidence="1">
    <location>
        <begin position="290"/>
        <end position="318"/>
    </location>
</feature>
<dbReference type="Proteomes" id="UP001215598">
    <property type="component" value="Unassembled WGS sequence"/>
</dbReference>
<comment type="caution">
    <text evidence="2">The sequence shown here is derived from an EMBL/GenBank/DDBJ whole genome shotgun (WGS) entry which is preliminary data.</text>
</comment>